<dbReference type="SUPFAM" id="SSF54928">
    <property type="entry name" value="RNA-binding domain, RBD"/>
    <property type="match status" value="1"/>
</dbReference>
<dbReference type="RefSeq" id="WP_119058013.1">
    <property type="nucleotide sequence ID" value="NZ_OX579588.1"/>
</dbReference>
<accession>A0A383U0F7</accession>
<keyword evidence="5" id="KW-1185">Reference proteome</keyword>
<keyword evidence="1" id="KW-0694">RNA-binding</keyword>
<protein>
    <submittedName>
        <fullName evidence="4">Polyadenylate binding protein, human types 1, 2, 3, 4 family</fullName>
    </submittedName>
</protein>
<dbReference type="OrthoDB" id="9798855at2"/>
<feature type="region of interest" description="Disordered" evidence="2">
    <location>
        <begin position="74"/>
        <end position="94"/>
    </location>
</feature>
<feature type="compositionally biased region" description="Basic and acidic residues" evidence="2">
    <location>
        <begin position="83"/>
        <end position="94"/>
    </location>
</feature>
<evidence type="ECO:0000256" key="1">
    <source>
        <dbReference type="ARBA" id="ARBA00022884"/>
    </source>
</evidence>
<reference evidence="4 5" key="1">
    <citation type="submission" date="2018-09" db="EMBL/GenBank/DDBJ databases">
        <authorList>
            <consortium name="Pathogen Informatics"/>
        </authorList>
    </citation>
    <scope>NUCLEOTIDE SEQUENCE [LARGE SCALE GENOMIC DNA]</scope>
    <source>
        <strain evidence="4 5">OH-22767</strain>
    </source>
</reference>
<dbReference type="GO" id="GO:0003723">
    <property type="term" value="F:RNA binding"/>
    <property type="evidence" value="ECO:0007669"/>
    <property type="project" value="UniProtKB-KW"/>
</dbReference>
<dbReference type="PROSITE" id="PS50102">
    <property type="entry name" value="RRM"/>
    <property type="match status" value="1"/>
</dbReference>
<evidence type="ECO:0000259" key="3">
    <source>
        <dbReference type="PROSITE" id="PS50102"/>
    </source>
</evidence>
<sequence length="94" mass="11035">MNIFVTKLNRETTDEDLRELFENYGTVDSSKIIIDRETGRSKCFGFVEMPNDDEAREAIENLNETDFQNFNIVVKKANPKPNNEGRDSRNNYRR</sequence>
<gene>
    <name evidence="4" type="ORF">SAMEA104719789_01044</name>
</gene>
<evidence type="ECO:0000313" key="5">
    <source>
        <dbReference type="Proteomes" id="UP000262142"/>
    </source>
</evidence>
<proteinExistence type="predicted"/>
<evidence type="ECO:0000256" key="2">
    <source>
        <dbReference type="SAM" id="MobiDB-lite"/>
    </source>
</evidence>
<organism evidence="4 5">
    <name type="scientific">Candidatus Ornithobacterium hominis</name>
    <dbReference type="NCBI Taxonomy" id="2497989"/>
    <lineage>
        <taxon>Bacteria</taxon>
        <taxon>Pseudomonadati</taxon>
        <taxon>Bacteroidota</taxon>
        <taxon>Flavobacteriia</taxon>
        <taxon>Flavobacteriales</taxon>
        <taxon>Weeksellaceae</taxon>
        <taxon>Ornithobacterium</taxon>
    </lineage>
</organism>
<dbReference type="InterPro" id="IPR012677">
    <property type="entry name" value="Nucleotide-bd_a/b_plait_sf"/>
</dbReference>
<feature type="domain" description="RRM" evidence="3">
    <location>
        <begin position="1"/>
        <end position="79"/>
    </location>
</feature>
<dbReference type="SMART" id="SM00360">
    <property type="entry name" value="RRM"/>
    <property type="match status" value="1"/>
</dbReference>
<dbReference type="AlphaFoldDB" id="A0A383U0F7"/>
<dbReference type="Gene3D" id="3.30.70.330">
    <property type="match status" value="1"/>
</dbReference>
<dbReference type="PANTHER" id="PTHR48027">
    <property type="entry name" value="HETEROGENEOUS NUCLEAR RIBONUCLEOPROTEIN 87F-RELATED"/>
    <property type="match status" value="1"/>
</dbReference>
<dbReference type="Proteomes" id="UP000262142">
    <property type="component" value="Unassembled WGS sequence"/>
</dbReference>
<name>A0A383U0F7_9FLAO</name>
<dbReference type="InterPro" id="IPR000504">
    <property type="entry name" value="RRM_dom"/>
</dbReference>
<dbReference type="InterPro" id="IPR035979">
    <property type="entry name" value="RBD_domain_sf"/>
</dbReference>
<dbReference type="Pfam" id="PF00076">
    <property type="entry name" value="RRM_1"/>
    <property type="match status" value="1"/>
</dbReference>
<dbReference type="InterPro" id="IPR052462">
    <property type="entry name" value="SLIRP/GR-RBP-like"/>
</dbReference>
<dbReference type="EMBL" id="UNSC01000004">
    <property type="protein sequence ID" value="SZD72929.1"/>
    <property type="molecule type" value="Genomic_DNA"/>
</dbReference>
<evidence type="ECO:0000313" key="4">
    <source>
        <dbReference type="EMBL" id="SZD72929.1"/>
    </source>
</evidence>